<feature type="compositionally biased region" description="Low complexity" evidence="1">
    <location>
        <begin position="601"/>
        <end position="610"/>
    </location>
</feature>
<evidence type="ECO:0000256" key="1">
    <source>
        <dbReference type="SAM" id="MobiDB-lite"/>
    </source>
</evidence>
<dbReference type="Pfam" id="PF05876">
    <property type="entry name" value="GpA_ATPase"/>
    <property type="match status" value="1"/>
</dbReference>
<feature type="region of interest" description="Disordered" evidence="1">
    <location>
        <begin position="601"/>
        <end position="621"/>
    </location>
</feature>
<geneLocation type="plasmid" evidence="4 5">
    <name>AZO_p1</name>
</geneLocation>
<organism evidence="4 5">
    <name type="scientific">Azospirillum lipoferum (strain 4B)</name>
    <dbReference type="NCBI Taxonomy" id="862719"/>
    <lineage>
        <taxon>Bacteria</taxon>
        <taxon>Pseudomonadati</taxon>
        <taxon>Pseudomonadota</taxon>
        <taxon>Alphaproteobacteria</taxon>
        <taxon>Rhodospirillales</taxon>
        <taxon>Azospirillaceae</taxon>
        <taxon>Azospirillum</taxon>
    </lineage>
</organism>
<dbReference type="InterPro" id="IPR008866">
    <property type="entry name" value="Phage_lambda_GpA-like"/>
</dbReference>
<dbReference type="GO" id="GO:0016887">
    <property type="term" value="F:ATP hydrolysis activity"/>
    <property type="evidence" value="ECO:0007669"/>
    <property type="project" value="InterPro"/>
</dbReference>
<dbReference type="Gene3D" id="3.40.50.300">
    <property type="entry name" value="P-loop containing nucleotide triphosphate hydrolases"/>
    <property type="match status" value="1"/>
</dbReference>
<dbReference type="AlphaFoldDB" id="G7ZAT3"/>
<keyword evidence="4" id="KW-0614">Plasmid</keyword>
<reference evidence="5" key="1">
    <citation type="journal article" date="2011" name="PLoS Genet.">
        <title>Azospirillum genomes reveal transition of bacteria from aquatic to terrestrial environments.</title>
        <authorList>
            <person name="Wisniewski-Dye F."/>
            <person name="Borziak K."/>
            <person name="Khalsa-Moyers G."/>
            <person name="Alexandre G."/>
            <person name="Sukharnikov L.O."/>
            <person name="Wuichet K."/>
            <person name="Hurst G.B."/>
            <person name="McDonald W.H."/>
            <person name="Robertson J.S."/>
            <person name="Barbe V."/>
            <person name="Calteau A."/>
            <person name="Rouy Z."/>
            <person name="Mangenot S."/>
            <person name="Prigent-Combaret C."/>
            <person name="Normand P."/>
            <person name="Boyer M."/>
            <person name="Siguier P."/>
            <person name="Dessaux Y."/>
            <person name="Elmerich C."/>
            <person name="Condemine G."/>
            <person name="Krishnen G."/>
            <person name="Kennedy I."/>
            <person name="Paterson A.H."/>
            <person name="Gonzalez V."/>
            <person name="Mavingui P."/>
            <person name="Zhulin I.B."/>
        </authorList>
    </citation>
    <scope>NUCLEOTIDE SEQUENCE [LARGE SCALE GENOMIC DNA]</scope>
    <source>
        <strain evidence="5">4B</strain>
    </source>
</reference>
<dbReference type="GO" id="GO:0005524">
    <property type="term" value="F:ATP binding"/>
    <property type="evidence" value="ECO:0007669"/>
    <property type="project" value="InterPro"/>
</dbReference>
<name>G7ZAT3_AZOL4</name>
<sequence length="621" mass="67870">MLTADLEARALAIVAAGLAPPPDMSPSEWTEAHRKLDASAALPGKFSFDATPYFRKPLDDLSTTSGIKTVVVCAGAQLGKTELLLSAVCYWIANDPKPIMCVWPTVDVAKRVITSRLDPAMAMVPEVKSRLIPERSRERGNTTFHKRLIGGGDLIITGANAPAPLRSSPINFALLDEVSAFPGSTDEGDVLDLVSARQYTYPHTAKTLLTSTPLDEGTCRITRAYLETSQQKYFVPCLQCGHAFVITFADIQWPKGQPDKAVLVCPSCGRPHDDFDKPEQLRNGEWRATAEGGDPTMAGYWISGLYSPWLRYGAMAAHHAKARKDPPRLRVFVNTVLAETWRVEDGEGLKDEGLPGRRIDHGGVLPADTLLVTVGVDVQDDRLEVQFVAWHVDERSTVFKHVILYGDPSGKQVWTDLDDLLHTPIPHARAVPDLVPRAVCVDSGGHHTSTVYTYCRAHARERYWAVKGRGGPGVPIWPKRAGKGKGGANVFSVGVDECKSTLYGRLRNTESGAPGYIGFDASLSDSWFTQLTAERVVTRYSKGHPVREWRLPDKARNEALDCYVYALAALHGLYAMGLDLEREAGRLAVAPLRAAAPAGPVRVAPTPRARSPIRSSYLQKG</sequence>
<dbReference type="InterPro" id="IPR027417">
    <property type="entry name" value="P-loop_NTPase"/>
</dbReference>
<proteinExistence type="inferred from homology"/>
<dbReference type="EMBL" id="FQ311869">
    <property type="protein sequence ID" value="CBS88993.1"/>
    <property type="molecule type" value="Genomic_DNA"/>
</dbReference>
<dbReference type="RefSeq" id="WP_014188446.1">
    <property type="nucleotide sequence ID" value="NC_016585.1"/>
</dbReference>
<gene>
    <name evidence="4" type="ordered locus">AZOLI_p10783</name>
</gene>
<feature type="domain" description="Terminase large subunit GpA endonuclease" evidence="3">
    <location>
        <begin position="298"/>
        <end position="571"/>
    </location>
</feature>
<dbReference type="HAMAP" id="MF_04144">
    <property type="entry name" value="TERL_LAMBDA"/>
    <property type="match status" value="1"/>
</dbReference>
<dbReference type="Pfam" id="PF20454">
    <property type="entry name" value="GpA_nuclease"/>
    <property type="match status" value="1"/>
</dbReference>
<dbReference type="KEGG" id="ali:AZOLI_p10783"/>
<evidence type="ECO:0000259" key="2">
    <source>
        <dbReference type="Pfam" id="PF05876"/>
    </source>
</evidence>
<accession>G7ZAT3</accession>
<keyword evidence="5" id="KW-1185">Reference proteome</keyword>
<dbReference type="GO" id="GO:0004519">
    <property type="term" value="F:endonuclease activity"/>
    <property type="evidence" value="ECO:0007669"/>
    <property type="project" value="InterPro"/>
</dbReference>
<dbReference type="InterPro" id="IPR046454">
    <property type="entry name" value="GpA_endonuclease"/>
</dbReference>
<dbReference type="HOGENOM" id="CLU_023850_4_1_5"/>
<evidence type="ECO:0000259" key="3">
    <source>
        <dbReference type="Pfam" id="PF20454"/>
    </source>
</evidence>
<dbReference type="OrthoDB" id="5181253at2"/>
<feature type="domain" description="Phage terminase large subunit GpA ATPase" evidence="2">
    <location>
        <begin position="41"/>
        <end position="286"/>
    </location>
</feature>
<protein>
    <submittedName>
        <fullName evidence="4">Phage terminase GpA</fullName>
    </submittedName>
</protein>
<dbReference type="InterPro" id="IPR046453">
    <property type="entry name" value="GpA_ATPase"/>
</dbReference>
<evidence type="ECO:0000313" key="5">
    <source>
        <dbReference type="Proteomes" id="UP000005667"/>
    </source>
</evidence>
<dbReference type="Proteomes" id="UP000005667">
    <property type="component" value="Plasmid AZO_p1"/>
</dbReference>
<evidence type="ECO:0000313" key="4">
    <source>
        <dbReference type="EMBL" id="CBS88993.1"/>
    </source>
</evidence>